<evidence type="ECO:0000256" key="2">
    <source>
        <dbReference type="ARBA" id="ARBA00007294"/>
    </source>
</evidence>
<evidence type="ECO:0000256" key="5">
    <source>
        <dbReference type="ARBA" id="ARBA00022792"/>
    </source>
</evidence>
<evidence type="ECO:0000313" key="13">
    <source>
        <dbReference type="EMBL" id="CAD9777215.1"/>
    </source>
</evidence>
<sequence length="142" mass="15077">MIRNVGCSGDMYHVDNKVGETSAGKAMQAATSSLMDLSVTDIHHKANIALTVALPTAFILSPSFLAYPFDLALGVTIPVHSHICLNLVAEDYVPRGTPRSAAKLLIGVVTFITAFGLLKVNLCGPGITESVKSLWRAPAKKE</sequence>
<evidence type="ECO:0000256" key="12">
    <source>
        <dbReference type="RuleBase" id="RU364031"/>
    </source>
</evidence>
<dbReference type="GO" id="GO:0020037">
    <property type="term" value="F:heme binding"/>
    <property type="evidence" value="ECO:0007669"/>
    <property type="project" value="TreeGrafter"/>
</dbReference>
<dbReference type="GO" id="GO:0005743">
    <property type="term" value="C:mitochondrial inner membrane"/>
    <property type="evidence" value="ECO:0007669"/>
    <property type="project" value="UniProtKB-SubCell"/>
</dbReference>
<keyword evidence="5 12" id="KW-0999">Mitochondrion inner membrane</keyword>
<evidence type="ECO:0000256" key="1">
    <source>
        <dbReference type="ARBA" id="ARBA00004448"/>
    </source>
</evidence>
<keyword evidence="4" id="KW-0812">Transmembrane</keyword>
<dbReference type="GO" id="GO:0006121">
    <property type="term" value="P:mitochondrial electron transport, succinate to ubiquinone"/>
    <property type="evidence" value="ECO:0007669"/>
    <property type="project" value="TreeGrafter"/>
</dbReference>
<accession>A0A7S2U288</accession>
<dbReference type="InterPro" id="IPR007992">
    <property type="entry name" value="CybS"/>
</dbReference>
<keyword evidence="6 12" id="KW-0809">Transit peptide</keyword>
<dbReference type="GO" id="GO:0046872">
    <property type="term" value="F:metal ion binding"/>
    <property type="evidence" value="ECO:0007669"/>
    <property type="project" value="UniProtKB-KW"/>
</dbReference>
<dbReference type="EMBL" id="HBHP01034480">
    <property type="protein sequence ID" value="CAD9777215.1"/>
    <property type="molecule type" value="Transcribed_RNA"/>
</dbReference>
<dbReference type="GO" id="GO:0048039">
    <property type="term" value="F:ubiquinone binding"/>
    <property type="evidence" value="ECO:0007669"/>
    <property type="project" value="TreeGrafter"/>
</dbReference>
<comment type="similarity">
    <text evidence="2 12">Belongs to the CybS family.</text>
</comment>
<keyword evidence="8 12" id="KW-0496">Mitochondrion</keyword>
<dbReference type="GO" id="GO:0006099">
    <property type="term" value="P:tricarboxylic acid cycle"/>
    <property type="evidence" value="ECO:0007669"/>
    <property type="project" value="TreeGrafter"/>
</dbReference>
<keyword evidence="11" id="KW-0479">Metal-binding</keyword>
<comment type="subcellular location">
    <subcellularLocation>
        <location evidence="1 12">Mitochondrion inner membrane</location>
        <topology evidence="1 12">Multi-pass membrane protein</topology>
    </subcellularLocation>
</comment>
<keyword evidence="9 12" id="KW-0472">Membrane</keyword>
<name>A0A7S2U288_9EUKA</name>
<dbReference type="Pfam" id="PF05328">
    <property type="entry name" value="CybS"/>
    <property type="match status" value="1"/>
</dbReference>
<keyword evidence="7" id="KW-1133">Transmembrane helix</keyword>
<evidence type="ECO:0000256" key="3">
    <source>
        <dbReference type="ARBA" id="ARBA00022448"/>
    </source>
</evidence>
<dbReference type="InterPro" id="IPR034804">
    <property type="entry name" value="SQR/QFR_C/D"/>
</dbReference>
<reference evidence="13" key="1">
    <citation type="submission" date="2021-01" db="EMBL/GenBank/DDBJ databases">
        <authorList>
            <person name="Corre E."/>
            <person name="Pelletier E."/>
            <person name="Niang G."/>
            <person name="Scheremetjew M."/>
            <person name="Finn R."/>
            <person name="Kale V."/>
            <person name="Holt S."/>
            <person name="Cochrane G."/>
            <person name="Meng A."/>
            <person name="Brown T."/>
            <person name="Cohen L."/>
        </authorList>
    </citation>
    <scope>NUCLEOTIDE SEQUENCE</scope>
    <source>
        <strain evidence="13">CCMP622</strain>
    </source>
</reference>
<dbReference type="PANTHER" id="PTHR13337:SF2">
    <property type="entry name" value="SUCCINATE DEHYDROGENASE [UBIQUINONE] CYTOCHROME B SMALL SUBUNIT, MITOCHONDRIAL"/>
    <property type="match status" value="1"/>
</dbReference>
<feature type="binding site" evidence="10">
    <location>
        <position position="92"/>
    </location>
    <ligand>
        <name>a ubiquinone</name>
        <dbReference type="ChEBI" id="CHEBI:16389"/>
        <note>ligand shared with IP/SDHB</note>
    </ligand>
</feature>
<evidence type="ECO:0000256" key="9">
    <source>
        <dbReference type="ARBA" id="ARBA00023136"/>
    </source>
</evidence>
<evidence type="ECO:0000256" key="4">
    <source>
        <dbReference type="ARBA" id="ARBA00022692"/>
    </source>
</evidence>
<evidence type="ECO:0000256" key="7">
    <source>
        <dbReference type="ARBA" id="ARBA00022989"/>
    </source>
</evidence>
<evidence type="ECO:0000256" key="6">
    <source>
        <dbReference type="ARBA" id="ARBA00022946"/>
    </source>
</evidence>
<feature type="binding site" description="axial binding residue" evidence="11">
    <location>
        <position position="80"/>
    </location>
    <ligand>
        <name>heme b</name>
        <dbReference type="ChEBI" id="CHEBI:60344"/>
        <note>ligand shared with SDHC</note>
    </ligand>
    <ligandPart>
        <name>Fe</name>
        <dbReference type="ChEBI" id="CHEBI:18248"/>
    </ligandPart>
</feature>
<evidence type="ECO:0000256" key="8">
    <source>
        <dbReference type="ARBA" id="ARBA00023128"/>
    </source>
</evidence>
<dbReference type="PANTHER" id="PTHR13337">
    <property type="entry name" value="SUCCINATE DEHYDROGENASE"/>
    <property type="match status" value="1"/>
</dbReference>
<dbReference type="Gene3D" id="1.20.1300.10">
    <property type="entry name" value="Fumarate reductase/succinate dehydrogenase, transmembrane subunit"/>
    <property type="match status" value="1"/>
</dbReference>
<evidence type="ECO:0000256" key="11">
    <source>
        <dbReference type="PIRSR" id="PIRSR607992-2"/>
    </source>
</evidence>
<organism evidence="13">
    <name type="scientific">Lotharella oceanica</name>
    <dbReference type="NCBI Taxonomy" id="641309"/>
    <lineage>
        <taxon>Eukaryota</taxon>
        <taxon>Sar</taxon>
        <taxon>Rhizaria</taxon>
        <taxon>Cercozoa</taxon>
        <taxon>Chlorarachniophyceae</taxon>
        <taxon>Lotharella</taxon>
    </lineage>
</organism>
<dbReference type="AlphaFoldDB" id="A0A7S2U288"/>
<gene>
    <name evidence="13" type="ORF">LSP00402_LOCUS21231</name>
</gene>
<proteinExistence type="inferred from homology"/>
<protein>
    <recommendedName>
        <fullName evidence="12">Succinate dehydrogenase [ubiquinone] cytochrome b small subunit</fullName>
    </recommendedName>
</protein>
<keyword evidence="11" id="KW-0408">Iron</keyword>
<evidence type="ECO:0000256" key="10">
    <source>
        <dbReference type="PIRSR" id="PIRSR607992-1"/>
    </source>
</evidence>
<keyword evidence="3" id="KW-0813">Transport</keyword>